<dbReference type="Proteomes" id="UP001359559">
    <property type="component" value="Unassembled WGS sequence"/>
</dbReference>
<evidence type="ECO:0000313" key="1">
    <source>
        <dbReference type="EMBL" id="KAK7303784.1"/>
    </source>
</evidence>
<dbReference type="EMBL" id="JAYKXN010000003">
    <property type="protein sequence ID" value="KAK7303784.1"/>
    <property type="molecule type" value="Genomic_DNA"/>
</dbReference>
<gene>
    <name evidence="1" type="ORF">RJT34_14701</name>
</gene>
<name>A0AAN9PMW4_CLITE</name>
<protein>
    <submittedName>
        <fullName evidence="1">Uncharacterized protein</fullName>
    </submittedName>
</protein>
<sequence length="81" mass="9422">MVKKNLYSEEDPFYSLSSSSSLVFWFCHNRQSKRSHICVVTPSKKTTSVSDLNRNPLADLQWLHSLFPHFHVLLEARADRS</sequence>
<reference evidence="1 2" key="1">
    <citation type="submission" date="2024-01" db="EMBL/GenBank/DDBJ databases">
        <title>The genomes of 5 underutilized Papilionoideae crops provide insights into root nodulation and disease resistance.</title>
        <authorList>
            <person name="Yuan L."/>
        </authorList>
    </citation>
    <scope>NUCLEOTIDE SEQUENCE [LARGE SCALE GENOMIC DNA]</scope>
    <source>
        <strain evidence="1">LY-2023</strain>
        <tissue evidence="1">Leaf</tissue>
    </source>
</reference>
<keyword evidence="2" id="KW-1185">Reference proteome</keyword>
<evidence type="ECO:0000313" key="2">
    <source>
        <dbReference type="Proteomes" id="UP001359559"/>
    </source>
</evidence>
<accession>A0AAN9PMW4</accession>
<proteinExistence type="predicted"/>
<comment type="caution">
    <text evidence="1">The sequence shown here is derived from an EMBL/GenBank/DDBJ whole genome shotgun (WGS) entry which is preliminary data.</text>
</comment>
<dbReference type="AlphaFoldDB" id="A0AAN9PMW4"/>
<organism evidence="1 2">
    <name type="scientific">Clitoria ternatea</name>
    <name type="common">Butterfly pea</name>
    <dbReference type="NCBI Taxonomy" id="43366"/>
    <lineage>
        <taxon>Eukaryota</taxon>
        <taxon>Viridiplantae</taxon>
        <taxon>Streptophyta</taxon>
        <taxon>Embryophyta</taxon>
        <taxon>Tracheophyta</taxon>
        <taxon>Spermatophyta</taxon>
        <taxon>Magnoliopsida</taxon>
        <taxon>eudicotyledons</taxon>
        <taxon>Gunneridae</taxon>
        <taxon>Pentapetalae</taxon>
        <taxon>rosids</taxon>
        <taxon>fabids</taxon>
        <taxon>Fabales</taxon>
        <taxon>Fabaceae</taxon>
        <taxon>Papilionoideae</taxon>
        <taxon>50 kb inversion clade</taxon>
        <taxon>NPAAA clade</taxon>
        <taxon>indigoferoid/millettioid clade</taxon>
        <taxon>Phaseoleae</taxon>
        <taxon>Clitoria</taxon>
    </lineage>
</organism>